<accession>A0A3M7S369</accession>
<proteinExistence type="predicted"/>
<dbReference type="EMBL" id="REGN01002130">
    <property type="protein sequence ID" value="RNA30065.1"/>
    <property type="molecule type" value="Genomic_DNA"/>
</dbReference>
<evidence type="ECO:0000313" key="2">
    <source>
        <dbReference type="Proteomes" id="UP000276133"/>
    </source>
</evidence>
<evidence type="ECO:0000313" key="1">
    <source>
        <dbReference type="EMBL" id="RNA30065.1"/>
    </source>
</evidence>
<gene>
    <name evidence="1" type="ORF">BpHYR1_006686</name>
</gene>
<dbReference type="AlphaFoldDB" id="A0A3M7S369"/>
<protein>
    <submittedName>
        <fullName evidence="1">Uncharacterized protein</fullName>
    </submittedName>
</protein>
<name>A0A3M7S369_BRAPC</name>
<comment type="caution">
    <text evidence="1">The sequence shown here is derived from an EMBL/GenBank/DDBJ whole genome shotgun (WGS) entry which is preliminary data.</text>
</comment>
<feature type="non-terminal residue" evidence="1">
    <location>
        <position position="1"/>
    </location>
</feature>
<dbReference type="Proteomes" id="UP000276133">
    <property type="component" value="Unassembled WGS sequence"/>
</dbReference>
<reference evidence="1 2" key="1">
    <citation type="journal article" date="2018" name="Sci. Rep.">
        <title>Genomic signatures of local adaptation to the degree of environmental predictability in rotifers.</title>
        <authorList>
            <person name="Franch-Gras L."/>
            <person name="Hahn C."/>
            <person name="Garcia-Roger E.M."/>
            <person name="Carmona M.J."/>
            <person name="Serra M."/>
            <person name="Gomez A."/>
        </authorList>
    </citation>
    <scope>NUCLEOTIDE SEQUENCE [LARGE SCALE GENOMIC DNA]</scope>
    <source>
        <strain evidence="1">HYR1</strain>
    </source>
</reference>
<sequence>GIGHKGYWFETQNFRINEVRINATRLYFKKIIYLLKPILFRTKAPEDLGMLEGNGNYLTMAFIIGSITKMSIKLFGDILKLKLTDKRNAIPMVPKFGQ</sequence>
<keyword evidence="2" id="KW-1185">Reference proteome</keyword>
<organism evidence="1 2">
    <name type="scientific">Brachionus plicatilis</name>
    <name type="common">Marine rotifer</name>
    <name type="synonym">Brachionus muelleri</name>
    <dbReference type="NCBI Taxonomy" id="10195"/>
    <lineage>
        <taxon>Eukaryota</taxon>
        <taxon>Metazoa</taxon>
        <taxon>Spiralia</taxon>
        <taxon>Gnathifera</taxon>
        <taxon>Rotifera</taxon>
        <taxon>Eurotatoria</taxon>
        <taxon>Monogononta</taxon>
        <taxon>Pseudotrocha</taxon>
        <taxon>Ploima</taxon>
        <taxon>Brachionidae</taxon>
        <taxon>Brachionus</taxon>
    </lineage>
</organism>